<dbReference type="CDD" id="cd14843">
    <property type="entry name" value="D-Ala-D-Ala_dipeptidase_like"/>
    <property type="match status" value="1"/>
</dbReference>
<keyword evidence="5" id="KW-0862">Zinc</keyword>
<keyword evidence="8" id="KW-0961">Cell wall biogenesis/degradation</keyword>
<evidence type="ECO:0000256" key="5">
    <source>
        <dbReference type="ARBA" id="ARBA00022833"/>
    </source>
</evidence>
<evidence type="ECO:0000256" key="2">
    <source>
        <dbReference type="ARBA" id="ARBA00022670"/>
    </source>
</evidence>
<comment type="catalytic activity">
    <reaction evidence="1">
        <text>D-alanyl-D-alanine + H2O = 2 D-alanine</text>
        <dbReference type="Rhea" id="RHEA:20661"/>
        <dbReference type="ChEBI" id="CHEBI:15377"/>
        <dbReference type="ChEBI" id="CHEBI:57416"/>
        <dbReference type="ChEBI" id="CHEBI:57822"/>
        <dbReference type="EC" id="3.4.13.22"/>
    </reaction>
</comment>
<evidence type="ECO:0000256" key="1">
    <source>
        <dbReference type="ARBA" id="ARBA00001362"/>
    </source>
</evidence>
<comment type="caution">
    <text evidence="9">The sequence shown here is derived from an EMBL/GenBank/DDBJ whole genome shotgun (WGS) entry which is preliminary data.</text>
</comment>
<dbReference type="PANTHER" id="PTHR43126">
    <property type="entry name" value="D-ALANYL-D-ALANINE DIPEPTIDASE"/>
    <property type="match status" value="1"/>
</dbReference>
<evidence type="ECO:0000256" key="4">
    <source>
        <dbReference type="ARBA" id="ARBA00022801"/>
    </source>
</evidence>
<evidence type="ECO:0000256" key="6">
    <source>
        <dbReference type="ARBA" id="ARBA00022997"/>
    </source>
</evidence>
<dbReference type="Proteomes" id="UP001501079">
    <property type="component" value="Unassembled WGS sequence"/>
</dbReference>
<keyword evidence="2" id="KW-0645">Protease</keyword>
<reference evidence="10" key="1">
    <citation type="journal article" date="2019" name="Int. J. Syst. Evol. Microbiol.">
        <title>The Global Catalogue of Microorganisms (GCM) 10K type strain sequencing project: providing services to taxonomists for standard genome sequencing and annotation.</title>
        <authorList>
            <consortium name="The Broad Institute Genomics Platform"/>
            <consortium name="The Broad Institute Genome Sequencing Center for Infectious Disease"/>
            <person name="Wu L."/>
            <person name="Ma J."/>
        </authorList>
    </citation>
    <scope>NUCLEOTIDE SEQUENCE [LARGE SCALE GENOMIC DNA]</scope>
    <source>
        <strain evidence="10">JCM 17591</strain>
    </source>
</reference>
<evidence type="ECO:0000256" key="8">
    <source>
        <dbReference type="ARBA" id="ARBA00023316"/>
    </source>
</evidence>
<dbReference type="InterPro" id="IPR009045">
    <property type="entry name" value="Zn_M74/Hedgehog-like"/>
</dbReference>
<keyword evidence="7" id="KW-0482">Metalloprotease</keyword>
<dbReference type="InterPro" id="IPR000755">
    <property type="entry name" value="A_A_dipeptidase"/>
</dbReference>
<organism evidence="9 10">
    <name type="scientific">Gryllotalpicola koreensis</name>
    <dbReference type="NCBI Taxonomy" id="993086"/>
    <lineage>
        <taxon>Bacteria</taxon>
        <taxon>Bacillati</taxon>
        <taxon>Actinomycetota</taxon>
        <taxon>Actinomycetes</taxon>
        <taxon>Micrococcales</taxon>
        <taxon>Microbacteriaceae</taxon>
        <taxon>Gryllotalpicola</taxon>
    </lineage>
</organism>
<evidence type="ECO:0000256" key="7">
    <source>
        <dbReference type="ARBA" id="ARBA00023049"/>
    </source>
</evidence>
<dbReference type="SUPFAM" id="SSF55166">
    <property type="entry name" value="Hedgehog/DD-peptidase"/>
    <property type="match status" value="1"/>
</dbReference>
<protein>
    <submittedName>
        <fullName evidence="9">M15 family metallopeptidase</fullName>
    </submittedName>
</protein>
<dbReference type="PANTHER" id="PTHR43126:SF2">
    <property type="entry name" value="D-ALANYL-D-ALANINE DIPEPTIDASE"/>
    <property type="match status" value="1"/>
</dbReference>
<evidence type="ECO:0000256" key="3">
    <source>
        <dbReference type="ARBA" id="ARBA00022723"/>
    </source>
</evidence>
<dbReference type="EMBL" id="BAABBW010000002">
    <property type="protein sequence ID" value="GAA4171847.1"/>
    <property type="molecule type" value="Genomic_DNA"/>
</dbReference>
<gene>
    <name evidence="9" type="ORF">GCM10022287_11730</name>
</gene>
<keyword evidence="10" id="KW-1185">Reference proteome</keyword>
<accession>A0ABP7ZWN3</accession>
<evidence type="ECO:0000313" key="10">
    <source>
        <dbReference type="Proteomes" id="UP001501079"/>
    </source>
</evidence>
<keyword evidence="3" id="KW-0479">Metal-binding</keyword>
<sequence length="212" mass="22457">MLLLSDPRVALVPVLDDSEPLIPFPAVIGNATGLTGETVHVRRGLGARLVTAALSLPEGVSFKIAEGHRSVEAQLGIIARYSDEVRRAHPGLDRRELARLVSRFVSPISVAPHVAGAAVDVTLVDDYGAELDLGTEIDATPEASGGACYFDAPGISARARANRELLARALGGAGLVNYPTEWWHWSYGDRYWALVTAAPHALYGAVEEGVAA</sequence>
<dbReference type="Gene3D" id="3.30.1380.10">
    <property type="match status" value="1"/>
</dbReference>
<keyword evidence="6" id="KW-0224">Dipeptidase</keyword>
<dbReference type="Pfam" id="PF01427">
    <property type="entry name" value="Peptidase_M15"/>
    <property type="match status" value="1"/>
</dbReference>
<evidence type="ECO:0000313" key="9">
    <source>
        <dbReference type="EMBL" id="GAA4171847.1"/>
    </source>
</evidence>
<proteinExistence type="predicted"/>
<dbReference type="RefSeq" id="WP_344752360.1">
    <property type="nucleotide sequence ID" value="NZ_BAABBW010000002.1"/>
</dbReference>
<keyword evidence="4" id="KW-0378">Hydrolase</keyword>
<name>A0ABP7ZWN3_9MICO</name>